<protein>
    <submittedName>
        <fullName evidence="10">Cell division protein FtsQ</fullName>
    </submittedName>
    <submittedName>
        <fullName evidence="11">POTRA domain protein, FtsQ-type</fullName>
    </submittedName>
</protein>
<evidence type="ECO:0000256" key="3">
    <source>
        <dbReference type="ARBA" id="ARBA00022618"/>
    </source>
</evidence>
<feature type="transmembrane region" description="Helical" evidence="8">
    <location>
        <begin position="9"/>
        <end position="28"/>
    </location>
</feature>
<keyword evidence="4 8" id="KW-0812">Transmembrane</keyword>
<keyword evidence="3 10" id="KW-0132">Cell division</keyword>
<dbReference type="Pfam" id="PF08478">
    <property type="entry name" value="POTRA_1"/>
    <property type="match status" value="1"/>
</dbReference>
<keyword evidence="7" id="KW-0131">Cell cycle</keyword>
<dbReference type="Proteomes" id="UP000836597">
    <property type="component" value="Chromosome"/>
</dbReference>
<evidence type="ECO:0000256" key="1">
    <source>
        <dbReference type="ARBA" id="ARBA00004370"/>
    </source>
</evidence>
<evidence type="ECO:0000256" key="5">
    <source>
        <dbReference type="ARBA" id="ARBA00022989"/>
    </source>
</evidence>
<dbReference type="GO" id="GO:0005886">
    <property type="term" value="C:plasma membrane"/>
    <property type="evidence" value="ECO:0007669"/>
    <property type="project" value="TreeGrafter"/>
</dbReference>
<dbReference type="GO" id="GO:0051301">
    <property type="term" value="P:cell division"/>
    <property type="evidence" value="ECO:0007669"/>
    <property type="project" value="UniProtKB-KW"/>
</dbReference>
<organism evidence="10">
    <name type="scientific">Acididesulfobacillus acetoxydans</name>
    <dbReference type="NCBI Taxonomy" id="1561005"/>
    <lineage>
        <taxon>Bacteria</taxon>
        <taxon>Bacillati</taxon>
        <taxon>Bacillota</taxon>
        <taxon>Clostridia</taxon>
        <taxon>Eubacteriales</taxon>
        <taxon>Peptococcaceae</taxon>
        <taxon>Acididesulfobacillus</taxon>
    </lineage>
</organism>
<dbReference type="Pfam" id="PF03799">
    <property type="entry name" value="FtsQ_DivIB_C"/>
    <property type="match status" value="1"/>
</dbReference>
<dbReference type="InterPro" id="IPR050487">
    <property type="entry name" value="FtsQ_DivIB"/>
</dbReference>
<evidence type="ECO:0000259" key="9">
    <source>
        <dbReference type="PROSITE" id="PS51779"/>
    </source>
</evidence>
<dbReference type="Gene3D" id="3.10.20.310">
    <property type="entry name" value="membrane protein fhac"/>
    <property type="match status" value="1"/>
</dbReference>
<evidence type="ECO:0000256" key="8">
    <source>
        <dbReference type="SAM" id="Phobius"/>
    </source>
</evidence>
<evidence type="ECO:0000313" key="12">
    <source>
        <dbReference type="Proteomes" id="UP001071230"/>
    </source>
</evidence>
<dbReference type="EMBL" id="LR746496">
    <property type="protein sequence ID" value="CAA7602884.1"/>
    <property type="molecule type" value="Genomic_DNA"/>
</dbReference>
<dbReference type="InterPro" id="IPR034746">
    <property type="entry name" value="POTRA"/>
</dbReference>
<keyword evidence="2" id="KW-1003">Cell membrane</keyword>
<name>A0A8S0WQV4_9FIRM</name>
<accession>A0A8S0WQV4</accession>
<dbReference type="PANTHER" id="PTHR37820:SF1">
    <property type="entry name" value="CELL DIVISION PROTEIN FTSQ"/>
    <property type="match status" value="1"/>
</dbReference>
<evidence type="ECO:0000256" key="2">
    <source>
        <dbReference type="ARBA" id="ARBA00022475"/>
    </source>
</evidence>
<reference evidence="10" key="2">
    <citation type="submission" date="2020-01" db="EMBL/GenBank/DDBJ databases">
        <authorList>
            <person name="Hornung B."/>
        </authorList>
    </citation>
    <scope>NUCLEOTIDE SEQUENCE</scope>
    <source>
        <strain evidence="10">PacBioINE</strain>
    </source>
</reference>
<gene>
    <name evidence="11" type="ORF">DEACI_0185</name>
    <name evidence="10" type="ORF">DEACI_3707</name>
</gene>
<feature type="domain" description="POTRA" evidence="9">
    <location>
        <begin position="33"/>
        <end position="101"/>
    </location>
</feature>
<reference evidence="11" key="1">
    <citation type="submission" date="2014-11" db="EMBL/GenBank/DDBJ databases">
        <authorList>
            <person name="Hornung B.V."/>
        </authorList>
    </citation>
    <scope>NUCLEOTIDE SEQUENCE</scope>
    <source>
        <strain evidence="11">INE</strain>
    </source>
</reference>
<proteinExistence type="predicted"/>
<dbReference type="RefSeq" id="WP_240986184.1">
    <property type="nucleotide sequence ID" value="NZ_CDGJ01000003.1"/>
</dbReference>
<dbReference type="InterPro" id="IPR013685">
    <property type="entry name" value="POTRA_FtsQ_type"/>
</dbReference>
<dbReference type="PROSITE" id="PS51779">
    <property type="entry name" value="POTRA"/>
    <property type="match status" value="1"/>
</dbReference>
<comment type="subcellular location">
    <subcellularLocation>
        <location evidence="1">Membrane</location>
    </subcellularLocation>
</comment>
<evidence type="ECO:0000256" key="4">
    <source>
        <dbReference type="ARBA" id="ARBA00022692"/>
    </source>
</evidence>
<evidence type="ECO:0000256" key="6">
    <source>
        <dbReference type="ARBA" id="ARBA00023136"/>
    </source>
</evidence>
<evidence type="ECO:0000313" key="11">
    <source>
        <dbReference type="EMBL" id="CEJ05765.1"/>
    </source>
</evidence>
<keyword evidence="12" id="KW-1185">Reference proteome</keyword>
<dbReference type="PANTHER" id="PTHR37820">
    <property type="entry name" value="CELL DIVISION PROTEIN DIVIB"/>
    <property type="match status" value="1"/>
</dbReference>
<dbReference type="InterPro" id="IPR005548">
    <property type="entry name" value="Cell_div_FtsQ/DivIB_C"/>
</dbReference>
<evidence type="ECO:0000256" key="7">
    <source>
        <dbReference type="ARBA" id="ARBA00023306"/>
    </source>
</evidence>
<dbReference type="EMBL" id="CDGJ01000003">
    <property type="protein sequence ID" value="CEJ05765.1"/>
    <property type="molecule type" value="Genomic_DNA"/>
</dbReference>
<sequence>MPAKRTNTFFLYVAVLVVMLAVGLVVALRSGVFTIRHISVTGLRQIPASDIQRLAEGALGQNLFLFDREGLTQKIMLHPLVRSVEFQRQFPDTLEVQVTERTPAALLVVPNGVLEVDSRGVFLRRLEGWPKVDYPVLTGVTVPDTAGPGQKLTDPGLEAELKVLAQAPSAMLPLLSEVQVNVARQVTLFLTSGVEVRLGQATEWKDKLAVLFNLLQDKDYQSIQQGVAYIDFTAATPVIGR</sequence>
<evidence type="ECO:0000313" key="10">
    <source>
        <dbReference type="EMBL" id="CAA7602884.1"/>
    </source>
</evidence>
<keyword evidence="5 8" id="KW-1133">Transmembrane helix</keyword>
<dbReference type="Proteomes" id="UP001071230">
    <property type="component" value="Unassembled WGS sequence"/>
</dbReference>
<keyword evidence="6 8" id="KW-0472">Membrane</keyword>
<dbReference type="AlphaFoldDB" id="A0A8S0WQV4"/>
<dbReference type="KEGG" id="aacx:DEACI_3707"/>